<protein>
    <submittedName>
        <fullName evidence="2">Uncharacterized protein</fullName>
    </submittedName>
</protein>
<dbReference type="EMBL" id="CADEAL010004194">
    <property type="protein sequence ID" value="CAB1453996.1"/>
    <property type="molecule type" value="Genomic_DNA"/>
</dbReference>
<keyword evidence="3" id="KW-1185">Reference proteome</keyword>
<evidence type="ECO:0000256" key="1">
    <source>
        <dbReference type="SAM" id="MobiDB-lite"/>
    </source>
</evidence>
<dbReference type="AlphaFoldDB" id="A0A9N7VKK5"/>
<proteinExistence type="predicted"/>
<accession>A0A9N7VKK5</accession>
<feature type="region of interest" description="Disordered" evidence="1">
    <location>
        <begin position="95"/>
        <end position="119"/>
    </location>
</feature>
<evidence type="ECO:0000313" key="2">
    <source>
        <dbReference type="EMBL" id="CAB1453996.1"/>
    </source>
</evidence>
<evidence type="ECO:0000313" key="3">
    <source>
        <dbReference type="Proteomes" id="UP001153269"/>
    </source>
</evidence>
<reference evidence="2" key="1">
    <citation type="submission" date="2020-03" db="EMBL/GenBank/DDBJ databases">
        <authorList>
            <person name="Weist P."/>
        </authorList>
    </citation>
    <scope>NUCLEOTIDE SEQUENCE</scope>
</reference>
<organism evidence="2 3">
    <name type="scientific">Pleuronectes platessa</name>
    <name type="common">European plaice</name>
    <dbReference type="NCBI Taxonomy" id="8262"/>
    <lineage>
        <taxon>Eukaryota</taxon>
        <taxon>Metazoa</taxon>
        <taxon>Chordata</taxon>
        <taxon>Craniata</taxon>
        <taxon>Vertebrata</taxon>
        <taxon>Euteleostomi</taxon>
        <taxon>Actinopterygii</taxon>
        <taxon>Neopterygii</taxon>
        <taxon>Teleostei</taxon>
        <taxon>Neoteleostei</taxon>
        <taxon>Acanthomorphata</taxon>
        <taxon>Carangaria</taxon>
        <taxon>Pleuronectiformes</taxon>
        <taxon>Pleuronectoidei</taxon>
        <taxon>Pleuronectidae</taxon>
        <taxon>Pleuronectes</taxon>
    </lineage>
</organism>
<dbReference type="Proteomes" id="UP001153269">
    <property type="component" value="Unassembled WGS sequence"/>
</dbReference>
<name>A0A9N7VKK5_PLEPL</name>
<feature type="compositionally biased region" description="Low complexity" evidence="1">
    <location>
        <begin position="104"/>
        <end position="119"/>
    </location>
</feature>
<sequence>MEAADSSASLSNDWRRFGLIQEQQQNFSSQPTGRYIHSLWDFGTLKVNTRENKENSSYSSIPEADSAPVTIPLDTLCHFTGLEEQINSYHSDLSDDVSRANKFSGSSNRVVTSSSHVLP</sequence>
<comment type="caution">
    <text evidence="2">The sequence shown here is derived from an EMBL/GenBank/DDBJ whole genome shotgun (WGS) entry which is preliminary data.</text>
</comment>
<gene>
    <name evidence="2" type="ORF">PLEPLA_LOCUS41756</name>
</gene>